<evidence type="ECO:0000313" key="4">
    <source>
        <dbReference type="Proteomes" id="UP001174136"/>
    </source>
</evidence>
<dbReference type="GO" id="GO:0006338">
    <property type="term" value="P:chromatin remodeling"/>
    <property type="evidence" value="ECO:0007669"/>
    <property type="project" value="TreeGrafter"/>
</dbReference>
<feature type="domain" description="NET" evidence="2">
    <location>
        <begin position="82"/>
        <end position="164"/>
    </location>
</feature>
<feature type="region of interest" description="Disordered" evidence="1">
    <location>
        <begin position="1"/>
        <end position="88"/>
    </location>
</feature>
<name>A0AA47MAH6_MERPO</name>
<feature type="compositionally biased region" description="Basic residues" evidence="1">
    <location>
        <begin position="46"/>
        <end position="73"/>
    </location>
</feature>
<dbReference type="Gene3D" id="1.20.1270.220">
    <property type="match status" value="1"/>
</dbReference>
<dbReference type="InterPro" id="IPR038336">
    <property type="entry name" value="NET_sf"/>
</dbReference>
<evidence type="ECO:0000313" key="3">
    <source>
        <dbReference type="EMBL" id="KAK0136504.1"/>
    </source>
</evidence>
<dbReference type="GO" id="GO:0005634">
    <property type="term" value="C:nucleus"/>
    <property type="evidence" value="ECO:0007669"/>
    <property type="project" value="TreeGrafter"/>
</dbReference>
<evidence type="ECO:0000256" key="1">
    <source>
        <dbReference type="SAM" id="MobiDB-lite"/>
    </source>
</evidence>
<reference evidence="3" key="1">
    <citation type="journal article" date="2023" name="Front. Mar. Sci.">
        <title>A new Merluccius polli reference genome to investigate the effects of global change in West African waters.</title>
        <authorList>
            <person name="Mateo J.L."/>
            <person name="Blanco-Fernandez C."/>
            <person name="Garcia-Vazquez E."/>
            <person name="Machado-Schiaffino G."/>
        </authorList>
    </citation>
    <scope>NUCLEOTIDE SEQUENCE</scope>
    <source>
        <strain evidence="3">C29</strain>
        <tissue evidence="3">Fin</tissue>
    </source>
</reference>
<dbReference type="EMBL" id="JAOPHQ010005149">
    <property type="protein sequence ID" value="KAK0136504.1"/>
    <property type="molecule type" value="Genomic_DNA"/>
</dbReference>
<dbReference type="InterPro" id="IPR050935">
    <property type="entry name" value="Bromo_chromatin_reader"/>
</dbReference>
<dbReference type="Proteomes" id="UP001174136">
    <property type="component" value="Unassembled WGS sequence"/>
</dbReference>
<dbReference type="GO" id="GO:0006355">
    <property type="term" value="P:regulation of DNA-templated transcription"/>
    <property type="evidence" value="ECO:0007669"/>
    <property type="project" value="TreeGrafter"/>
</dbReference>
<gene>
    <name evidence="3" type="primary">brdt_1</name>
    <name evidence="3" type="ORF">N1851_027381</name>
</gene>
<comment type="caution">
    <text evidence="3">The sequence shown here is derived from an EMBL/GenBank/DDBJ whole genome shotgun (WGS) entry which is preliminary data.</text>
</comment>
<sequence length="179" mass="20219">MSSTSHHRISPAPLKAVRDQLQLFVQTPLKTKKKTSRRKEKERQKPRSSKNKVKVQKRSSNKGSKLHGNRHHPQAPGASHSEEEEAVPVATVSYAEKKQLSLDINRLPGGRLGRLVKMVQRHEPDLQVAGCEEVEIDIETLAPTTLRALQAFVARCLRRHAEKTRFPCEFTPAQPLTQD</sequence>
<dbReference type="PROSITE" id="PS51525">
    <property type="entry name" value="NET"/>
    <property type="match status" value="1"/>
</dbReference>
<accession>A0AA47MAH6</accession>
<dbReference type="InterPro" id="IPR027353">
    <property type="entry name" value="NET_dom"/>
</dbReference>
<dbReference type="GO" id="GO:0000785">
    <property type="term" value="C:chromatin"/>
    <property type="evidence" value="ECO:0007669"/>
    <property type="project" value="TreeGrafter"/>
</dbReference>
<protein>
    <submittedName>
        <fullName evidence="3">Bromodomain testis-specific protein</fullName>
    </submittedName>
</protein>
<organism evidence="3 4">
    <name type="scientific">Merluccius polli</name>
    <name type="common">Benguela hake</name>
    <name type="synonym">Merluccius cadenati</name>
    <dbReference type="NCBI Taxonomy" id="89951"/>
    <lineage>
        <taxon>Eukaryota</taxon>
        <taxon>Metazoa</taxon>
        <taxon>Chordata</taxon>
        <taxon>Craniata</taxon>
        <taxon>Vertebrata</taxon>
        <taxon>Euteleostomi</taxon>
        <taxon>Actinopterygii</taxon>
        <taxon>Neopterygii</taxon>
        <taxon>Teleostei</taxon>
        <taxon>Neoteleostei</taxon>
        <taxon>Acanthomorphata</taxon>
        <taxon>Zeiogadaria</taxon>
        <taxon>Gadariae</taxon>
        <taxon>Gadiformes</taxon>
        <taxon>Gadoidei</taxon>
        <taxon>Merlucciidae</taxon>
        <taxon>Merluccius</taxon>
    </lineage>
</organism>
<keyword evidence="4" id="KW-1185">Reference proteome</keyword>
<dbReference type="Pfam" id="PF17035">
    <property type="entry name" value="BET"/>
    <property type="match status" value="1"/>
</dbReference>
<dbReference type="PANTHER" id="PTHR22880:SF225">
    <property type="entry name" value="BROMODOMAIN-CONTAINING PROTEIN BET-1-RELATED"/>
    <property type="match status" value="1"/>
</dbReference>
<dbReference type="AlphaFoldDB" id="A0AA47MAH6"/>
<dbReference type="PANTHER" id="PTHR22880">
    <property type="entry name" value="FALZ-RELATED BROMODOMAIN-CONTAINING PROTEINS"/>
    <property type="match status" value="1"/>
</dbReference>
<evidence type="ECO:0000259" key="2">
    <source>
        <dbReference type="PROSITE" id="PS51525"/>
    </source>
</evidence>
<proteinExistence type="predicted"/>